<evidence type="ECO:0000259" key="6">
    <source>
        <dbReference type="Pfam" id="PF01276"/>
    </source>
</evidence>
<dbReference type="SUPFAM" id="SSF53383">
    <property type="entry name" value="PLP-dependent transferases"/>
    <property type="match status" value="1"/>
</dbReference>
<comment type="cofactor">
    <cofactor evidence="1">
        <name>pyridoxal 5'-phosphate</name>
        <dbReference type="ChEBI" id="CHEBI:597326"/>
    </cofactor>
</comment>
<evidence type="ECO:0000313" key="8">
    <source>
        <dbReference type="EMBL" id="BCU80251.1"/>
    </source>
</evidence>
<accession>A0A8D5ZMB6</accession>
<name>A0A8D5ZMB6_9BACL</name>
<evidence type="ECO:0000256" key="2">
    <source>
        <dbReference type="ARBA" id="ARBA00010671"/>
    </source>
</evidence>
<keyword evidence="9" id="KW-1185">Reference proteome</keyword>
<dbReference type="InterPro" id="IPR015424">
    <property type="entry name" value="PyrdxlP-dep_Trfase"/>
</dbReference>
<keyword evidence="4" id="KW-0663">Pyridoxal phosphate</keyword>
<keyword evidence="3" id="KW-0210">Decarboxylase</keyword>
<comment type="similarity">
    <text evidence="2">Belongs to the Orn/Lys/Arg decarboxylase class-I family.</text>
</comment>
<gene>
    <name evidence="8" type="primary">yaaO</name>
    <name evidence="8" type="ORF">JIR001_00340</name>
</gene>
<reference evidence="8" key="2">
    <citation type="journal article" date="2021" name="Microbiol. Resour. Announc.">
        <title>Complete Genome Sequence of Polycladomyces abyssicola JIR-001T, Isolated from Hemipelagic Sediment in Deep Seawater.</title>
        <authorList>
            <person name="Tsubouchi T."/>
            <person name="Kaneko Y."/>
        </authorList>
    </citation>
    <scope>NUCLEOTIDE SEQUENCE</scope>
    <source>
        <strain evidence="8">JIR-001</strain>
    </source>
</reference>
<dbReference type="Gene3D" id="3.40.640.10">
    <property type="entry name" value="Type I PLP-dependent aspartate aminotransferase-like (Major domain)"/>
    <property type="match status" value="1"/>
</dbReference>
<dbReference type="InterPro" id="IPR008286">
    <property type="entry name" value="Prn/Lys/Arg_de-COase_C"/>
</dbReference>
<dbReference type="RefSeq" id="WP_212773661.1">
    <property type="nucleotide sequence ID" value="NZ_AP024601.1"/>
</dbReference>
<dbReference type="AlphaFoldDB" id="A0A8D5ZMB6"/>
<reference evidence="8" key="1">
    <citation type="journal article" date="2013" name="Int. J. Syst. Evol. Microbiol.">
        <title>Polycladomyces abyssicola gen. nov., sp. nov., a thermophilic filamentous bacterium isolated from hemipelagic sediment.</title>
        <authorList>
            <person name="Tsubouchi T."/>
            <person name="Shimane Y."/>
            <person name="Mori K."/>
            <person name="Usui K."/>
            <person name="Hiraki T."/>
            <person name="Tame A."/>
            <person name="Uematsu K."/>
            <person name="Maruyama T."/>
            <person name="Hatada Y."/>
        </authorList>
    </citation>
    <scope>NUCLEOTIDE SEQUENCE</scope>
    <source>
        <strain evidence="8">JIR-001</strain>
    </source>
</reference>
<evidence type="ECO:0000256" key="4">
    <source>
        <dbReference type="ARBA" id="ARBA00022898"/>
    </source>
</evidence>
<keyword evidence="5" id="KW-0456">Lyase</keyword>
<feature type="domain" description="Orn/Lys/Arg decarboxylase C-terminal" evidence="7">
    <location>
        <begin position="401"/>
        <end position="452"/>
    </location>
</feature>
<dbReference type="InterPro" id="IPR052357">
    <property type="entry name" value="Orn_Lys_Arg_decarboxylase-I"/>
</dbReference>
<organism evidence="8 9">
    <name type="scientific">Polycladomyces abyssicola</name>
    <dbReference type="NCBI Taxonomy" id="1125966"/>
    <lineage>
        <taxon>Bacteria</taxon>
        <taxon>Bacillati</taxon>
        <taxon>Bacillota</taxon>
        <taxon>Bacilli</taxon>
        <taxon>Bacillales</taxon>
        <taxon>Thermoactinomycetaceae</taxon>
        <taxon>Polycladomyces</taxon>
    </lineage>
</organism>
<evidence type="ECO:0000256" key="5">
    <source>
        <dbReference type="ARBA" id="ARBA00023239"/>
    </source>
</evidence>
<dbReference type="PANTHER" id="PTHR43277">
    <property type="entry name" value="ARGININE DECARBOXYLASE"/>
    <property type="match status" value="1"/>
</dbReference>
<dbReference type="Proteomes" id="UP000677436">
    <property type="component" value="Chromosome"/>
</dbReference>
<dbReference type="GO" id="GO:0016831">
    <property type="term" value="F:carboxy-lyase activity"/>
    <property type="evidence" value="ECO:0007669"/>
    <property type="project" value="UniProtKB-KW"/>
</dbReference>
<evidence type="ECO:0000259" key="7">
    <source>
        <dbReference type="Pfam" id="PF03711"/>
    </source>
</evidence>
<dbReference type="Pfam" id="PF01276">
    <property type="entry name" value="OKR_DC_1"/>
    <property type="match status" value="1"/>
</dbReference>
<dbReference type="Gene3D" id="3.90.105.10">
    <property type="entry name" value="Molybdopterin biosynthesis moea protein, domain 2"/>
    <property type="match status" value="1"/>
</dbReference>
<evidence type="ECO:0000256" key="3">
    <source>
        <dbReference type="ARBA" id="ARBA00022793"/>
    </source>
</evidence>
<dbReference type="EMBL" id="AP024601">
    <property type="protein sequence ID" value="BCU80251.1"/>
    <property type="molecule type" value="Genomic_DNA"/>
</dbReference>
<dbReference type="KEGG" id="pabs:JIR001_00340"/>
<dbReference type="PANTHER" id="PTHR43277:SF3">
    <property type="entry name" value="DECARBOXYLASE, PUTATIVE-RELATED"/>
    <property type="match status" value="1"/>
</dbReference>
<evidence type="ECO:0000313" key="9">
    <source>
        <dbReference type="Proteomes" id="UP000677436"/>
    </source>
</evidence>
<sequence>MLDHFRAPLYEALCSHCSHSRGNYHVPGHKQGRAFDEEGLRHFRSILEIDLTEVGALDDLHDAQGVIAEAQSLAADAFGADRTFFLVGGTTAGILATILSICRHGDMLAVQRHSHQSVFHACRLAGVQPVYLGSCLDPVTGLDCGIDVGQLEEVLHRFPGIKGVVITSPSYFGVVQPVKTIAAICHQYGVPLVVDEAHGAHLPFSDQLPLSAMQAGADVAVQSTHKMLPAMTMSSMLHVKGDAIDPEDLVSWLRVIQSSSPSYPLMASLDLARRYMMTRGREELSRVIGAALRLRGRVSKLAHLEPLSAKSQDPLKLAIQAKKRISGYRMLEWLEQHGIYAELADHQSVLFVFSIGTRESDWALLWETLRRLDREIPDMAEESPWSVPDLRAWTLADRPLHELMAAKKTNVPLRSAAGRISGAMVVPYPPGIPLLLPGEPVTEEKVSYMERVVERGGKIRGLSGRFPFSLSVLQ</sequence>
<dbReference type="InterPro" id="IPR015421">
    <property type="entry name" value="PyrdxlP-dep_Trfase_major"/>
</dbReference>
<dbReference type="Pfam" id="PF03711">
    <property type="entry name" value="OKR_DC_1_C"/>
    <property type="match status" value="1"/>
</dbReference>
<proteinExistence type="inferred from homology"/>
<dbReference type="InterPro" id="IPR000310">
    <property type="entry name" value="Orn/Lys/Arg_deCO2ase_major_dom"/>
</dbReference>
<evidence type="ECO:0000256" key="1">
    <source>
        <dbReference type="ARBA" id="ARBA00001933"/>
    </source>
</evidence>
<feature type="domain" description="Orn/Lys/Arg decarboxylases family 1 pyridoxal-P attachment site" evidence="6">
    <location>
        <begin position="8"/>
        <end position="305"/>
    </location>
</feature>
<protein>
    <submittedName>
        <fullName evidence="8">Uncharacterized protein</fullName>
    </submittedName>
</protein>